<protein>
    <submittedName>
        <fullName evidence="2">Uncharacterized protein</fullName>
    </submittedName>
</protein>
<evidence type="ECO:0000256" key="1">
    <source>
        <dbReference type="SAM" id="MobiDB-lite"/>
    </source>
</evidence>
<comment type="caution">
    <text evidence="2">The sequence shown here is derived from an EMBL/GenBank/DDBJ whole genome shotgun (WGS) entry which is preliminary data.</text>
</comment>
<evidence type="ECO:0000313" key="2">
    <source>
        <dbReference type="EMBL" id="RSH92350.1"/>
    </source>
</evidence>
<accession>A0A427YMS0</accession>
<organism evidence="2 3">
    <name type="scientific">Saitozyma podzolica</name>
    <dbReference type="NCBI Taxonomy" id="1890683"/>
    <lineage>
        <taxon>Eukaryota</taxon>
        <taxon>Fungi</taxon>
        <taxon>Dikarya</taxon>
        <taxon>Basidiomycota</taxon>
        <taxon>Agaricomycotina</taxon>
        <taxon>Tremellomycetes</taxon>
        <taxon>Tremellales</taxon>
        <taxon>Trimorphomycetaceae</taxon>
        <taxon>Saitozyma</taxon>
    </lineage>
</organism>
<dbReference type="Proteomes" id="UP000279259">
    <property type="component" value="Unassembled WGS sequence"/>
</dbReference>
<feature type="compositionally biased region" description="Basic and acidic residues" evidence="1">
    <location>
        <begin position="302"/>
        <end position="312"/>
    </location>
</feature>
<sequence>MSANPPILSIPAQSPDPISHINTFLASLAPHVSEHAAIGTREFGDQRPESRPEDGWRGRVGSLDVDPGQRGWSEGMPREDFRFAAGAGEGSAGLAFQRPHGYLASRRRPPTDSLPRIDTTPQAVRVASLSDPDRLPLERDMGSVSPTESARRRHARKIRRREKAAILNARPPPSPTHSAHARPAPKRRSPESDSEAGRALSEILSGERRTIGGRGKRRRTQSGMDLIRRWKPENVVSSRLTSIVDPAVRRSHEFIAVDGVAHREAVPPRMEWEGSYMRWEEYRDDGRHTGVDAGQAVQTEESEGKGWRKDGMESGSFLGANERGPWNVPGEELQWKGIGDGAYGVQAGAARGDNDVHMKMDTDMGMGTGTGMGSGMDRGMGIDIGPNGMHRDPPLQWQQFDWSAQVGRRSTLRTENDEWKRFWQRKNNG</sequence>
<feature type="compositionally biased region" description="Basic residues" evidence="1">
    <location>
        <begin position="151"/>
        <end position="162"/>
    </location>
</feature>
<feature type="region of interest" description="Disordered" evidence="1">
    <location>
        <begin position="295"/>
        <end position="326"/>
    </location>
</feature>
<proteinExistence type="predicted"/>
<dbReference type="OrthoDB" id="10601482at2759"/>
<keyword evidence="3" id="KW-1185">Reference proteome</keyword>
<feature type="compositionally biased region" description="Basic and acidic residues" evidence="1">
    <location>
        <begin position="42"/>
        <end position="57"/>
    </location>
</feature>
<feature type="region of interest" description="Disordered" evidence="1">
    <location>
        <begin position="92"/>
        <end position="223"/>
    </location>
</feature>
<gene>
    <name evidence="2" type="ORF">EHS25_008765</name>
</gene>
<name>A0A427YMS0_9TREE</name>
<dbReference type="EMBL" id="RSCD01000006">
    <property type="protein sequence ID" value="RSH92350.1"/>
    <property type="molecule type" value="Genomic_DNA"/>
</dbReference>
<feature type="compositionally biased region" description="Basic and acidic residues" evidence="1">
    <location>
        <begin position="131"/>
        <end position="141"/>
    </location>
</feature>
<feature type="region of interest" description="Disordered" evidence="1">
    <location>
        <begin position="36"/>
        <end position="76"/>
    </location>
</feature>
<reference evidence="2 3" key="1">
    <citation type="submission" date="2018-11" db="EMBL/GenBank/DDBJ databases">
        <title>Genome sequence of Saitozyma podzolica DSM 27192.</title>
        <authorList>
            <person name="Aliyu H."/>
            <person name="Gorte O."/>
            <person name="Ochsenreither K."/>
        </authorList>
    </citation>
    <scope>NUCLEOTIDE SEQUENCE [LARGE SCALE GENOMIC DNA]</scope>
    <source>
        <strain evidence="2 3">DSM 27192</strain>
    </source>
</reference>
<evidence type="ECO:0000313" key="3">
    <source>
        <dbReference type="Proteomes" id="UP000279259"/>
    </source>
</evidence>
<dbReference type="AlphaFoldDB" id="A0A427YMS0"/>